<dbReference type="Pfam" id="PF01535">
    <property type="entry name" value="PPR"/>
    <property type="match status" value="1"/>
</dbReference>
<dbReference type="PANTHER" id="PTHR47926">
    <property type="entry name" value="PENTATRICOPEPTIDE REPEAT-CONTAINING PROTEIN"/>
    <property type="match status" value="1"/>
</dbReference>
<evidence type="ECO:0008006" key="5">
    <source>
        <dbReference type="Google" id="ProtNLM"/>
    </source>
</evidence>
<dbReference type="GO" id="GO:0009451">
    <property type="term" value="P:RNA modification"/>
    <property type="evidence" value="ECO:0007669"/>
    <property type="project" value="InterPro"/>
</dbReference>
<organism evidence="3 4">
    <name type="scientific">Hibiscus syriacus</name>
    <name type="common">Rose of Sharon</name>
    <dbReference type="NCBI Taxonomy" id="106335"/>
    <lineage>
        <taxon>Eukaryota</taxon>
        <taxon>Viridiplantae</taxon>
        <taxon>Streptophyta</taxon>
        <taxon>Embryophyta</taxon>
        <taxon>Tracheophyta</taxon>
        <taxon>Spermatophyta</taxon>
        <taxon>Magnoliopsida</taxon>
        <taxon>eudicotyledons</taxon>
        <taxon>Gunneridae</taxon>
        <taxon>Pentapetalae</taxon>
        <taxon>rosids</taxon>
        <taxon>malvids</taxon>
        <taxon>Malvales</taxon>
        <taxon>Malvaceae</taxon>
        <taxon>Malvoideae</taxon>
        <taxon>Hibiscus</taxon>
    </lineage>
</organism>
<dbReference type="Pfam" id="PF12854">
    <property type="entry name" value="PPR_1"/>
    <property type="match status" value="1"/>
</dbReference>
<dbReference type="InterPro" id="IPR046960">
    <property type="entry name" value="PPR_At4g14850-like_plant"/>
</dbReference>
<evidence type="ECO:0000256" key="2">
    <source>
        <dbReference type="PROSITE-ProRule" id="PRU00708"/>
    </source>
</evidence>
<feature type="repeat" description="PPR" evidence="2">
    <location>
        <begin position="76"/>
        <end position="110"/>
    </location>
</feature>
<dbReference type="InterPro" id="IPR011990">
    <property type="entry name" value="TPR-like_helical_dom_sf"/>
</dbReference>
<name>A0A6A3BDD8_HIBSY</name>
<keyword evidence="4" id="KW-1185">Reference proteome</keyword>
<evidence type="ECO:0000313" key="3">
    <source>
        <dbReference type="EMBL" id="KAE8713991.1"/>
    </source>
</evidence>
<gene>
    <name evidence="3" type="ORF">F3Y22_tig00110202pilonHSYRG00119</name>
</gene>
<accession>A0A6A3BDD8</accession>
<sequence>MNTLYSTLCCKNFSAVGVAAAVQLETPTPENLSWRTMCNTWVSYFHAVLQLCARNKAAIHGKACHVRAIHFGLQEDTTTSNILINLYCKSGLLSSARKVFDGMQHEARTKQPSMGKHAMSFVQRPQSVRWNASTKLGFLEYIDWLPLIQTCLWELHWLMLCKVGLVKDASWVSRAAGEVLLHGVNDQFYSLPLCGCSGLAALMKENSVEDAYTVFTGIEEKCVSWNTMISGFSKHARALEAMISFENAADESLP</sequence>
<evidence type="ECO:0000256" key="1">
    <source>
        <dbReference type="ARBA" id="ARBA00022737"/>
    </source>
</evidence>
<dbReference type="Proteomes" id="UP000436088">
    <property type="component" value="Unassembled WGS sequence"/>
</dbReference>
<protein>
    <recommendedName>
        <fullName evidence="5">Pentatricopeptide repeat-containing protein</fullName>
    </recommendedName>
</protein>
<dbReference type="NCBIfam" id="TIGR00756">
    <property type="entry name" value="PPR"/>
    <property type="match status" value="1"/>
</dbReference>
<proteinExistence type="predicted"/>
<dbReference type="Gene3D" id="1.25.40.10">
    <property type="entry name" value="Tetratricopeptide repeat domain"/>
    <property type="match status" value="1"/>
</dbReference>
<dbReference type="AlphaFoldDB" id="A0A6A3BDD8"/>
<evidence type="ECO:0000313" key="4">
    <source>
        <dbReference type="Proteomes" id="UP000436088"/>
    </source>
</evidence>
<comment type="caution">
    <text evidence="3">The sequence shown here is derived from an EMBL/GenBank/DDBJ whole genome shotgun (WGS) entry which is preliminary data.</text>
</comment>
<dbReference type="InterPro" id="IPR002885">
    <property type="entry name" value="PPR_rpt"/>
</dbReference>
<dbReference type="PROSITE" id="PS51375">
    <property type="entry name" value="PPR"/>
    <property type="match status" value="1"/>
</dbReference>
<dbReference type="GO" id="GO:0003723">
    <property type="term" value="F:RNA binding"/>
    <property type="evidence" value="ECO:0007669"/>
    <property type="project" value="InterPro"/>
</dbReference>
<reference evidence="3" key="1">
    <citation type="submission" date="2019-09" db="EMBL/GenBank/DDBJ databases">
        <title>Draft genome information of white flower Hibiscus syriacus.</title>
        <authorList>
            <person name="Kim Y.-M."/>
        </authorList>
    </citation>
    <scope>NUCLEOTIDE SEQUENCE [LARGE SCALE GENOMIC DNA]</scope>
    <source>
        <strain evidence="3">YM2019G1</strain>
    </source>
</reference>
<dbReference type="EMBL" id="VEPZ02000874">
    <property type="protein sequence ID" value="KAE8713991.1"/>
    <property type="molecule type" value="Genomic_DNA"/>
</dbReference>
<keyword evidence="1" id="KW-0677">Repeat</keyword>